<protein>
    <submittedName>
        <fullName evidence="8">COesterase domain-containing protein</fullName>
    </submittedName>
</protein>
<reference evidence="9" key="1">
    <citation type="submission" date="2014-03" db="EMBL/GenBank/DDBJ databases">
        <authorList>
            <person name="Aksoy S."/>
            <person name="Warren W."/>
            <person name="Wilson R.K."/>
        </authorList>
    </citation>
    <scope>NUCLEOTIDE SEQUENCE [LARGE SCALE GENOMIC DNA]</scope>
    <source>
        <strain evidence="9">IAEA</strain>
    </source>
</reference>
<keyword evidence="4" id="KW-0325">Glycoprotein</keyword>
<dbReference type="InterPro" id="IPR029058">
    <property type="entry name" value="AB_hydrolase_fold"/>
</dbReference>
<feature type="region of interest" description="Disordered" evidence="5">
    <location>
        <begin position="132"/>
        <end position="189"/>
    </location>
</feature>
<dbReference type="STRING" id="7398.A0A1A9ZS62"/>
<dbReference type="Proteomes" id="UP000092445">
    <property type="component" value="Unassembled WGS sequence"/>
</dbReference>
<dbReference type="InterPro" id="IPR019819">
    <property type="entry name" value="Carboxylesterase_B_CS"/>
</dbReference>
<name>A0A1A9ZS62_GLOPL</name>
<accession>A0A1A9ZS62</accession>
<evidence type="ECO:0000256" key="5">
    <source>
        <dbReference type="SAM" id="MobiDB-lite"/>
    </source>
</evidence>
<feature type="region of interest" description="Disordered" evidence="5">
    <location>
        <begin position="61"/>
        <end position="85"/>
    </location>
</feature>
<dbReference type="GO" id="GO:0005576">
    <property type="term" value="C:extracellular region"/>
    <property type="evidence" value="ECO:0007669"/>
    <property type="project" value="UniProtKB-SubCell"/>
</dbReference>
<proteinExistence type="predicted"/>
<evidence type="ECO:0000256" key="6">
    <source>
        <dbReference type="SAM" id="SignalP"/>
    </source>
</evidence>
<keyword evidence="2" id="KW-0964">Secreted</keyword>
<dbReference type="Gene3D" id="3.40.50.1820">
    <property type="entry name" value="alpha/beta hydrolase"/>
    <property type="match status" value="1"/>
</dbReference>
<sequence>MLFGQRSLHCFVFCVLLLISLKGVALGYNLYDDDVYDDYSNGNFNIMNHVEYEPLEQYNPERSYKTQPESHFEPRPNFGIQLKPEDNSNRQENIYEIDSDVVLPQYNYNESIDNNYEPEEEHQYETQNVLDRHSDSQYETQNVLDRHSDSHEHPIEETRYISDDNHSNMQDRYYENPEQNSSEQDNYDTPQENYFSPENMSPIYQPLSPHPQAQFQDSAIIAVPRLGEVRGIYAYKMIKSRPINAYFGLRYGSVKSKLGRFQKASPPQNLRNIINAREEPPPCPQFPEISIINDREKRGEKIDDCLTLNIYSPSRKGSYPVLVFVHGEMLFDGSAAEGQPDYFLEHDIVLVTINYRLAPFGYLTTLTEAMPGNVALADVQMSLEWIQEYIRPFNGNPDSVTLMGQAGGATLIHALSISGKAQGLFHKLILQSGTALNPYFLDEQPLNTLRNFAHYARCSTLHTIESFVNCFEHMSTTDLLKVFKTFFEINEPRGLAFNSAFKLVIGDHLGYLPQHPMSLVSNNACPTLIGVTKDAGAFIMSRFYNQLSVVHSANISDYTTAVLKHITQTRHYRIWKYWALEHIFTSEDMRNPTLSSVAHKLLELVNLVLYRGPVIDSIRYIIKNYPIYMYCFDYRGEYHRFGHLRNPLPFEVDATLSDDNIFLFPYPIEVSQLNEKDKTMARTMVTMWVNFAYHNIPNFNEGVWPNVSTEHGPFLRFTNSKEIELELDYHFADGIPVPNLYPEFFTNTTTTTTSTTTTTKKVNYPNYSQHPNYPLPPNYIYNQRSQSLSSHYKAHEHLLQDQSYDTNAENKMRPNSYPQNSMYVKSHLSSNFSNHYANRLTHH</sequence>
<evidence type="ECO:0000313" key="8">
    <source>
        <dbReference type="EnsemblMetazoa" id="GPAI023336-PA"/>
    </source>
</evidence>
<evidence type="ECO:0000256" key="2">
    <source>
        <dbReference type="ARBA" id="ARBA00022525"/>
    </source>
</evidence>
<dbReference type="InterPro" id="IPR002018">
    <property type="entry name" value="CarbesteraseB"/>
</dbReference>
<organism evidence="8 9">
    <name type="scientific">Glossina pallidipes</name>
    <name type="common">Tsetse fly</name>
    <dbReference type="NCBI Taxonomy" id="7398"/>
    <lineage>
        <taxon>Eukaryota</taxon>
        <taxon>Metazoa</taxon>
        <taxon>Ecdysozoa</taxon>
        <taxon>Arthropoda</taxon>
        <taxon>Hexapoda</taxon>
        <taxon>Insecta</taxon>
        <taxon>Pterygota</taxon>
        <taxon>Neoptera</taxon>
        <taxon>Endopterygota</taxon>
        <taxon>Diptera</taxon>
        <taxon>Brachycera</taxon>
        <taxon>Muscomorpha</taxon>
        <taxon>Hippoboscoidea</taxon>
        <taxon>Glossinidae</taxon>
        <taxon>Glossina</taxon>
    </lineage>
</organism>
<evidence type="ECO:0000256" key="3">
    <source>
        <dbReference type="ARBA" id="ARBA00023157"/>
    </source>
</evidence>
<feature type="compositionally biased region" description="Basic and acidic residues" evidence="5">
    <location>
        <begin position="144"/>
        <end position="166"/>
    </location>
</feature>
<evidence type="ECO:0000313" key="9">
    <source>
        <dbReference type="Proteomes" id="UP000092445"/>
    </source>
</evidence>
<dbReference type="SUPFAM" id="SSF53474">
    <property type="entry name" value="alpha/beta-Hydrolases"/>
    <property type="match status" value="1"/>
</dbReference>
<dbReference type="PROSITE" id="PS00941">
    <property type="entry name" value="CARBOXYLESTERASE_B_2"/>
    <property type="match status" value="1"/>
</dbReference>
<feature type="chain" id="PRO_5008403159" evidence="6">
    <location>
        <begin position="28"/>
        <end position="843"/>
    </location>
</feature>
<reference evidence="8" key="2">
    <citation type="submission" date="2020-05" db="UniProtKB">
        <authorList>
            <consortium name="EnsemblMetazoa"/>
        </authorList>
    </citation>
    <scope>IDENTIFICATION</scope>
    <source>
        <strain evidence="8">IAEA</strain>
    </source>
</reference>
<keyword evidence="9" id="KW-1185">Reference proteome</keyword>
<dbReference type="EnsemblMetazoa" id="GPAI023336-RA">
    <property type="protein sequence ID" value="GPAI023336-PA"/>
    <property type="gene ID" value="GPAI023336"/>
</dbReference>
<dbReference type="PANTHER" id="PTHR43142">
    <property type="entry name" value="CARBOXYLIC ESTER HYDROLASE"/>
    <property type="match status" value="1"/>
</dbReference>
<dbReference type="PANTHER" id="PTHR43142:SF12">
    <property type="entry name" value="CARBOXYLESTERASE TYPE B DOMAIN-CONTAINING PROTEIN-RELATED"/>
    <property type="match status" value="1"/>
</dbReference>
<dbReference type="AlphaFoldDB" id="A0A1A9ZS62"/>
<evidence type="ECO:0000256" key="4">
    <source>
        <dbReference type="ARBA" id="ARBA00023180"/>
    </source>
</evidence>
<feature type="domain" description="Carboxylesterase type B" evidence="7">
    <location>
        <begin position="220"/>
        <end position="723"/>
    </location>
</feature>
<dbReference type="VEuPathDB" id="VectorBase:GPAI023336"/>
<dbReference type="Pfam" id="PF00135">
    <property type="entry name" value="COesterase"/>
    <property type="match status" value="1"/>
</dbReference>
<comment type="subcellular location">
    <subcellularLocation>
        <location evidence="1">Secreted</location>
    </subcellularLocation>
</comment>
<feature type="signal peptide" evidence="6">
    <location>
        <begin position="1"/>
        <end position="27"/>
    </location>
</feature>
<keyword evidence="6" id="KW-0732">Signal</keyword>
<feature type="compositionally biased region" description="Basic and acidic residues" evidence="5">
    <location>
        <begin position="62"/>
        <end position="74"/>
    </location>
</feature>
<keyword evidence="3" id="KW-1015">Disulfide bond</keyword>
<evidence type="ECO:0000259" key="7">
    <source>
        <dbReference type="Pfam" id="PF00135"/>
    </source>
</evidence>
<evidence type="ECO:0000256" key="1">
    <source>
        <dbReference type="ARBA" id="ARBA00004613"/>
    </source>
</evidence>
<feature type="compositionally biased region" description="Polar residues" evidence="5">
    <location>
        <begin position="177"/>
        <end position="189"/>
    </location>
</feature>